<feature type="non-terminal residue" evidence="1">
    <location>
        <position position="42"/>
    </location>
</feature>
<evidence type="ECO:0000313" key="2">
    <source>
        <dbReference type="Proteomes" id="UP000593572"/>
    </source>
</evidence>
<protein>
    <submittedName>
        <fullName evidence="1">Uncharacterized protein</fullName>
    </submittedName>
</protein>
<organism evidence="1 2">
    <name type="scientific">Gossypium lobatum</name>
    <dbReference type="NCBI Taxonomy" id="34289"/>
    <lineage>
        <taxon>Eukaryota</taxon>
        <taxon>Viridiplantae</taxon>
        <taxon>Streptophyta</taxon>
        <taxon>Embryophyta</taxon>
        <taxon>Tracheophyta</taxon>
        <taxon>Spermatophyta</taxon>
        <taxon>Magnoliopsida</taxon>
        <taxon>eudicotyledons</taxon>
        <taxon>Gunneridae</taxon>
        <taxon>Pentapetalae</taxon>
        <taxon>rosids</taxon>
        <taxon>malvids</taxon>
        <taxon>Malvales</taxon>
        <taxon>Malvaceae</taxon>
        <taxon>Malvoideae</taxon>
        <taxon>Gossypium</taxon>
    </lineage>
</organism>
<reference evidence="1 2" key="1">
    <citation type="journal article" date="2019" name="Genome Biol. Evol.">
        <title>Insights into the evolution of the New World diploid cottons (Gossypium, subgenus Houzingenia) based on genome sequencing.</title>
        <authorList>
            <person name="Grover C.E."/>
            <person name="Arick M.A. 2nd"/>
            <person name="Thrash A."/>
            <person name="Conover J.L."/>
            <person name="Sanders W.S."/>
            <person name="Peterson D.G."/>
            <person name="Frelichowski J.E."/>
            <person name="Scheffler J.A."/>
            <person name="Scheffler B.E."/>
            <person name="Wendel J.F."/>
        </authorList>
    </citation>
    <scope>NUCLEOTIDE SEQUENCE [LARGE SCALE GENOMIC DNA]</scope>
    <source>
        <strain evidence="1">157</strain>
        <tissue evidence="1">Leaf</tissue>
    </source>
</reference>
<evidence type="ECO:0000313" key="1">
    <source>
        <dbReference type="EMBL" id="MBA0554552.1"/>
    </source>
</evidence>
<dbReference type="Proteomes" id="UP000593572">
    <property type="component" value="Unassembled WGS sequence"/>
</dbReference>
<name>A0A7J8LQH5_9ROSI</name>
<proteinExistence type="predicted"/>
<dbReference type="AlphaFoldDB" id="A0A7J8LQH5"/>
<dbReference type="EMBL" id="JABEZX010000004">
    <property type="protein sequence ID" value="MBA0554552.1"/>
    <property type="molecule type" value="Genomic_DNA"/>
</dbReference>
<gene>
    <name evidence="1" type="ORF">Golob_013649</name>
</gene>
<comment type="caution">
    <text evidence="1">The sequence shown here is derived from an EMBL/GenBank/DDBJ whole genome shotgun (WGS) entry which is preliminary data.</text>
</comment>
<keyword evidence="2" id="KW-1185">Reference proteome</keyword>
<sequence length="42" mass="4925">MINVGETLLRRDAPQSNQYSWVAKEQMLPFVRRMMGKSIKDV</sequence>
<accession>A0A7J8LQH5</accession>